<dbReference type="PANTHER" id="PTHR30602:SF12">
    <property type="entry name" value="AMINO-ACID ACETYLTRANSFERASE NAGS1, CHLOROPLASTIC-RELATED"/>
    <property type="match status" value="1"/>
</dbReference>
<dbReference type="CDD" id="cd04237">
    <property type="entry name" value="AAK_NAGS-ABP"/>
    <property type="match status" value="1"/>
</dbReference>
<dbReference type="STRING" id="448386.A0A2V3IWS8"/>
<evidence type="ECO:0000256" key="5">
    <source>
        <dbReference type="ARBA" id="ARBA00022605"/>
    </source>
</evidence>
<dbReference type="AlphaFoldDB" id="A0A2V3IWS8"/>
<dbReference type="OrthoDB" id="438291at2759"/>
<dbReference type="NCBIfam" id="TIGR01890">
    <property type="entry name" value="N-Ac-Glu-synth"/>
    <property type="match status" value="1"/>
</dbReference>
<comment type="pathway">
    <text evidence="1">Amino-acid biosynthesis; L-arginine biosynthesis; N(2)-acetyl-L-ornithine from L-glutamate: step 1/4.</text>
</comment>
<dbReference type="InterPro" id="IPR000182">
    <property type="entry name" value="GNAT_dom"/>
</dbReference>
<reference evidence="11 12" key="1">
    <citation type="journal article" date="2018" name="Mol. Biol. Evol.">
        <title>Analysis of the draft genome of the red seaweed Gracilariopsis chorda provides insights into genome size evolution in Rhodophyta.</title>
        <authorList>
            <person name="Lee J."/>
            <person name="Yang E.C."/>
            <person name="Graf L."/>
            <person name="Yang J.H."/>
            <person name="Qiu H."/>
            <person name="Zel Zion U."/>
            <person name="Chan C.X."/>
            <person name="Stephens T.G."/>
            <person name="Weber A.P.M."/>
            <person name="Boo G.H."/>
            <person name="Boo S.M."/>
            <person name="Kim K.M."/>
            <person name="Shin Y."/>
            <person name="Jung M."/>
            <person name="Lee S.J."/>
            <person name="Yim H.S."/>
            <person name="Lee J.H."/>
            <person name="Bhattacharya D."/>
            <person name="Yoon H.S."/>
        </authorList>
    </citation>
    <scope>NUCLEOTIDE SEQUENCE [LARGE SCALE GENOMIC DNA]</scope>
    <source>
        <strain evidence="11 12">SKKU-2015</strain>
        <tissue evidence="11">Whole body</tissue>
    </source>
</reference>
<dbReference type="Proteomes" id="UP000247409">
    <property type="component" value="Unassembled WGS sequence"/>
</dbReference>
<evidence type="ECO:0000259" key="10">
    <source>
        <dbReference type="PROSITE" id="PS51186"/>
    </source>
</evidence>
<dbReference type="PANTHER" id="PTHR30602">
    <property type="entry name" value="AMINO-ACID ACETYLTRANSFERASE"/>
    <property type="match status" value="1"/>
</dbReference>
<keyword evidence="5" id="KW-0028">Amino-acid biosynthesis</keyword>
<dbReference type="SUPFAM" id="SSF55729">
    <property type="entry name" value="Acyl-CoA N-acyltransferases (Nat)"/>
    <property type="match status" value="1"/>
</dbReference>
<evidence type="ECO:0000256" key="8">
    <source>
        <dbReference type="ARBA" id="ARBA00048372"/>
    </source>
</evidence>
<comment type="catalytic activity">
    <reaction evidence="8">
        <text>L-glutamate + acetyl-CoA = N-acetyl-L-glutamate + CoA + H(+)</text>
        <dbReference type="Rhea" id="RHEA:24292"/>
        <dbReference type="ChEBI" id="CHEBI:15378"/>
        <dbReference type="ChEBI" id="CHEBI:29985"/>
        <dbReference type="ChEBI" id="CHEBI:44337"/>
        <dbReference type="ChEBI" id="CHEBI:57287"/>
        <dbReference type="ChEBI" id="CHEBI:57288"/>
        <dbReference type="EC" id="2.3.1.1"/>
    </reaction>
</comment>
<dbReference type="GO" id="GO:0004042">
    <property type="term" value="F:L-glutamate N-acetyltransferase activity"/>
    <property type="evidence" value="ECO:0007669"/>
    <property type="project" value="InterPro"/>
</dbReference>
<keyword evidence="4" id="KW-0055">Arginine biosynthesis</keyword>
<sequence length="568" mass="63306">MHCPLLSATFVASPAWLPPPIRSIPPLRQLRPLACPGPLSPHLYRTYKPYIRARASLEGNGRPQSTHVLPLATPTPTPQDSSADSDEIYFDGLSYPTEVLEWCTTNPDSFDTAPYHTKRLRVPHESRPSPFSADAMLGRICAGDHQFYTPRVQQSFVHTFRMSSPYIYAHQGLVFVIHIPGALLEERLFNSVMEDIALMHIVGIKLVLVLGPAAQIDRRMASEQIHSTFIDGIRVTDLRTLQLVKEAAGSMRFEVESTLSRGLKNMPSASRISVVSGSFYSAQPVGIINGQDFGYSGKVRRIDEESINRRLDDGDIVIVPNVGFSPSGQTFNCRSEELAAACAGQLKAEKLIFMGSGETLYDTRTDHTIPNLSLKSAARFLRTRGGELPSHFKKAIECAVAALDNGVRRAHLLNRFLDGVLLMEVFHRDGVGLMISRDLYEGFRRARSSDLNGLRDIIKPLEEQGILKPRSRRKLEQEIGEFVVIERDGMIIACLSLSQMEDDPTWAELGCLAVHHDYRKLGKGDAMLGFTERMAYNMGASEIRQDQKVKSVFKASRRKQSGRRSRGS</sequence>
<keyword evidence="7" id="KW-0012">Acyltransferase</keyword>
<evidence type="ECO:0000256" key="3">
    <source>
        <dbReference type="ARBA" id="ARBA00012697"/>
    </source>
</evidence>
<dbReference type="EC" id="2.3.1.1" evidence="3"/>
<feature type="region of interest" description="Disordered" evidence="9">
    <location>
        <begin position="59"/>
        <end position="83"/>
    </location>
</feature>
<dbReference type="Pfam" id="PF00583">
    <property type="entry name" value="Acetyltransf_1"/>
    <property type="match status" value="1"/>
</dbReference>
<evidence type="ECO:0000256" key="6">
    <source>
        <dbReference type="ARBA" id="ARBA00022679"/>
    </source>
</evidence>
<comment type="caution">
    <text evidence="11">The sequence shown here is derived from an EMBL/GenBank/DDBJ whole genome shotgun (WGS) entry which is preliminary data.</text>
</comment>
<organism evidence="11 12">
    <name type="scientific">Gracilariopsis chorda</name>
    <dbReference type="NCBI Taxonomy" id="448386"/>
    <lineage>
        <taxon>Eukaryota</taxon>
        <taxon>Rhodophyta</taxon>
        <taxon>Florideophyceae</taxon>
        <taxon>Rhodymeniophycidae</taxon>
        <taxon>Gracilariales</taxon>
        <taxon>Gracilariaceae</taxon>
        <taxon>Gracilariopsis</taxon>
    </lineage>
</organism>
<dbReference type="NCBIfam" id="NF003641">
    <property type="entry name" value="PRK05279.1"/>
    <property type="match status" value="1"/>
</dbReference>
<keyword evidence="6 11" id="KW-0808">Transferase</keyword>
<gene>
    <name evidence="11" type="ORF">BWQ96_03748</name>
</gene>
<evidence type="ECO:0000256" key="1">
    <source>
        <dbReference type="ARBA" id="ARBA00004925"/>
    </source>
</evidence>
<dbReference type="SUPFAM" id="SSF53633">
    <property type="entry name" value="Carbamate kinase-like"/>
    <property type="match status" value="1"/>
</dbReference>
<dbReference type="EMBL" id="NBIV01000037">
    <property type="protein sequence ID" value="PXF46513.1"/>
    <property type="molecule type" value="Genomic_DNA"/>
</dbReference>
<evidence type="ECO:0000256" key="4">
    <source>
        <dbReference type="ARBA" id="ARBA00022571"/>
    </source>
</evidence>
<dbReference type="Pfam" id="PF00696">
    <property type="entry name" value="AA_kinase"/>
    <property type="match status" value="1"/>
</dbReference>
<dbReference type="InterPro" id="IPR033719">
    <property type="entry name" value="NAGS_kin"/>
</dbReference>
<proteinExistence type="inferred from homology"/>
<evidence type="ECO:0000256" key="9">
    <source>
        <dbReference type="SAM" id="MobiDB-lite"/>
    </source>
</evidence>
<dbReference type="GO" id="GO:0005737">
    <property type="term" value="C:cytoplasm"/>
    <property type="evidence" value="ECO:0007669"/>
    <property type="project" value="InterPro"/>
</dbReference>
<accession>A0A2V3IWS8</accession>
<evidence type="ECO:0000256" key="2">
    <source>
        <dbReference type="ARBA" id="ARBA00009145"/>
    </source>
</evidence>
<evidence type="ECO:0000256" key="7">
    <source>
        <dbReference type="ARBA" id="ARBA00023315"/>
    </source>
</evidence>
<dbReference type="InterPro" id="IPR001048">
    <property type="entry name" value="Asp/Glu/Uridylate_kinase"/>
</dbReference>
<dbReference type="PROSITE" id="PS51186">
    <property type="entry name" value="GNAT"/>
    <property type="match status" value="1"/>
</dbReference>
<name>A0A2V3IWS8_9FLOR</name>
<feature type="domain" description="N-acetyltransferase" evidence="10">
    <location>
        <begin position="441"/>
        <end position="568"/>
    </location>
</feature>
<dbReference type="InterPro" id="IPR016181">
    <property type="entry name" value="Acyl_CoA_acyltransferase"/>
</dbReference>
<feature type="compositionally biased region" description="Basic residues" evidence="9">
    <location>
        <begin position="555"/>
        <end position="568"/>
    </location>
</feature>
<dbReference type="GO" id="GO:0006526">
    <property type="term" value="P:L-arginine biosynthetic process"/>
    <property type="evidence" value="ECO:0007669"/>
    <property type="project" value="UniProtKB-UniPathway"/>
</dbReference>
<dbReference type="Gene3D" id="3.40.630.30">
    <property type="match status" value="1"/>
</dbReference>
<keyword evidence="12" id="KW-1185">Reference proteome</keyword>
<dbReference type="UniPathway" id="UPA00068">
    <property type="reaction ID" value="UER00106"/>
</dbReference>
<feature type="region of interest" description="Disordered" evidence="9">
    <location>
        <begin position="548"/>
        <end position="568"/>
    </location>
</feature>
<dbReference type="CDD" id="cd04301">
    <property type="entry name" value="NAT_SF"/>
    <property type="match status" value="1"/>
</dbReference>
<protein>
    <recommendedName>
        <fullName evidence="3">amino-acid N-acetyltransferase</fullName>
        <ecNumber evidence="3">2.3.1.1</ecNumber>
    </recommendedName>
</protein>
<dbReference type="HAMAP" id="MF_01105">
    <property type="entry name" value="N_acetyl_glu_synth"/>
    <property type="match status" value="1"/>
</dbReference>
<dbReference type="InterPro" id="IPR036393">
    <property type="entry name" value="AceGlu_kinase-like_sf"/>
</dbReference>
<comment type="similarity">
    <text evidence="2">Belongs to the acetyltransferase family. ArgA subfamily.</text>
</comment>
<evidence type="ECO:0000313" key="11">
    <source>
        <dbReference type="EMBL" id="PXF46513.1"/>
    </source>
</evidence>
<evidence type="ECO:0000313" key="12">
    <source>
        <dbReference type="Proteomes" id="UP000247409"/>
    </source>
</evidence>
<dbReference type="Gene3D" id="3.40.1160.10">
    <property type="entry name" value="Acetylglutamate kinase-like"/>
    <property type="match status" value="1"/>
</dbReference>
<dbReference type="InterPro" id="IPR010167">
    <property type="entry name" value="NH2A_AcTrfase"/>
</dbReference>